<reference evidence="2 3" key="1">
    <citation type="submission" date="2017-11" db="EMBL/GenBank/DDBJ databases">
        <authorList>
            <person name="Duchaud E."/>
        </authorList>
    </citation>
    <scope>NUCLEOTIDE SEQUENCE [LARGE SCALE GENOMIC DNA]</scope>
    <source>
        <strain evidence="2 3">TNO010</strain>
    </source>
</reference>
<sequence>MGILDFFKKKETERHFDPTNIKINDLAKGYIFEYATETWTVTALFEYDWGDDYFTREFVIKNGATEKFLNLEDDGGLVVTLSEKIKLRKLGETVCDYMDEHQKPPKKIDFEGTRYFLDEKSPGFCKELDASNWEELISYDYLDESEEKTLCIEQYGEQEFEVSKGIIINELAVSNILPVADRY</sequence>
<gene>
    <name evidence="2" type="ORF">TNO010_220041</name>
</gene>
<protein>
    <recommendedName>
        <fullName evidence="1">DUF4178 domain-containing protein</fullName>
    </recommendedName>
</protein>
<dbReference type="AlphaFoldDB" id="A0A2I2M9K0"/>
<accession>A0A2I2M9K0</accession>
<dbReference type="Pfam" id="PF13785">
    <property type="entry name" value="DUF4178"/>
    <property type="match status" value="1"/>
</dbReference>
<name>A0A2I2M9K0_9FLAO</name>
<evidence type="ECO:0000259" key="1">
    <source>
        <dbReference type="Pfam" id="PF13785"/>
    </source>
</evidence>
<dbReference type="EMBL" id="OENE01000015">
    <property type="protein sequence ID" value="SOU88604.1"/>
    <property type="molecule type" value="Genomic_DNA"/>
</dbReference>
<dbReference type="Proteomes" id="UP000490060">
    <property type="component" value="Unassembled WGS sequence"/>
</dbReference>
<evidence type="ECO:0000313" key="2">
    <source>
        <dbReference type="EMBL" id="SOU88604.1"/>
    </source>
</evidence>
<dbReference type="RefSeq" id="WP_172505238.1">
    <property type="nucleotide sequence ID" value="NZ_JAFMUG010000001.1"/>
</dbReference>
<dbReference type="InterPro" id="IPR025235">
    <property type="entry name" value="DUF4178"/>
</dbReference>
<proteinExistence type="predicted"/>
<evidence type="ECO:0000313" key="3">
    <source>
        <dbReference type="Proteomes" id="UP000490060"/>
    </source>
</evidence>
<dbReference type="GeneID" id="86817485"/>
<organism evidence="2 3">
    <name type="scientific">Tenacibaculum finnmarkense genomovar ulcerans</name>
    <dbReference type="NCBI Taxonomy" id="2781388"/>
    <lineage>
        <taxon>Bacteria</taxon>
        <taxon>Pseudomonadati</taxon>
        <taxon>Bacteroidota</taxon>
        <taxon>Flavobacteriia</taxon>
        <taxon>Flavobacteriales</taxon>
        <taxon>Flavobacteriaceae</taxon>
        <taxon>Tenacibaculum</taxon>
        <taxon>Tenacibaculum finnmarkense</taxon>
    </lineage>
</organism>
<feature type="domain" description="DUF4178" evidence="1">
    <location>
        <begin position="28"/>
        <end position="168"/>
    </location>
</feature>